<evidence type="ECO:0000313" key="2">
    <source>
        <dbReference type="EMBL" id="TQM68559.1"/>
    </source>
</evidence>
<dbReference type="Proteomes" id="UP000316706">
    <property type="component" value="Unassembled WGS sequence"/>
</dbReference>
<name>A0A543IDA5_9ACTN</name>
<organism evidence="2 3">
    <name type="scientific">Actinomadura hallensis</name>
    <dbReference type="NCBI Taxonomy" id="337895"/>
    <lineage>
        <taxon>Bacteria</taxon>
        <taxon>Bacillati</taxon>
        <taxon>Actinomycetota</taxon>
        <taxon>Actinomycetes</taxon>
        <taxon>Streptosporangiales</taxon>
        <taxon>Thermomonosporaceae</taxon>
        <taxon>Actinomadura</taxon>
    </lineage>
</organism>
<feature type="region of interest" description="Disordered" evidence="1">
    <location>
        <begin position="37"/>
        <end position="56"/>
    </location>
</feature>
<feature type="compositionally biased region" description="Low complexity" evidence="1">
    <location>
        <begin position="1"/>
        <end position="20"/>
    </location>
</feature>
<proteinExistence type="predicted"/>
<evidence type="ECO:0000313" key="3">
    <source>
        <dbReference type="Proteomes" id="UP000316706"/>
    </source>
</evidence>
<feature type="region of interest" description="Disordered" evidence="1">
    <location>
        <begin position="1"/>
        <end position="26"/>
    </location>
</feature>
<gene>
    <name evidence="2" type="ORF">FHX41_2208</name>
</gene>
<dbReference type="EMBL" id="VFPO01000001">
    <property type="protein sequence ID" value="TQM68559.1"/>
    <property type="molecule type" value="Genomic_DNA"/>
</dbReference>
<reference evidence="2 3" key="1">
    <citation type="submission" date="2019-06" db="EMBL/GenBank/DDBJ databases">
        <title>Sequencing the genomes of 1000 actinobacteria strains.</title>
        <authorList>
            <person name="Klenk H.-P."/>
        </authorList>
    </citation>
    <scope>NUCLEOTIDE SEQUENCE [LARGE SCALE GENOMIC DNA]</scope>
    <source>
        <strain evidence="2 3">DSM 45043</strain>
    </source>
</reference>
<accession>A0A543IDA5</accession>
<dbReference type="AlphaFoldDB" id="A0A543IDA5"/>
<sequence>MRTAVAAAGAPVSGAPVGRPARSERYGRFASRNRRVRAGEEGVTRGSGGLAYQSAL</sequence>
<comment type="caution">
    <text evidence="2">The sequence shown here is derived from an EMBL/GenBank/DDBJ whole genome shotgun (WGS) entry which is preliminary data.</text>
</comment>
<keyword evidence="3" id="KW-1185">Reference proteome</keyword>
<protein>
    <submittedName>
        <fullName evidence="2">Uncharacterized protein</fullName>
    </submittedName>
</protein>
<evidence type="ECO:0000256" key="1">
    <source>
        <dbReference type="SAM" id="MobiDB-lite"/>
    </source>
</evidence>